<dbReference type="SUPFAM" id="SSF56112">
    <property type="entry name" value="Protein kinase-like (PK-like)"/>
    <property type="match status" value="1"/>
</dbReference>
<dbReference type="Gene3D" id="1.10.510.10">
    <property type="entry name" value="Transferase(Phosphotransferase) domain 1"/>
    <property type="match status" value="1"/>
</dbReference>
<comment type="caution">
    <text evidence="2">The sequence shown here is derived from an EMBL/GenBank/DDBJ whole genome shotgun (WGS) entry which is preliminary data.</text>
</comment>
<dbReference type="InterPro" id="IPR056002">
    <property type="entry name" value="DUF7580"/>
</dbReference>
<feature type="domain" description="DUF7580" evidence="1">
    <location>
        <begin position="353"/>
        <end position="545"/>
    </location>
</feature>
<evidence type="ECO:0000259" key="1">
    <source>
        <dbReference type="Pfam" id="PF24476"/>
    </source>
</evidence>
<dbReference type="Pfam" id="PF24476">
    <property type="entry name" value="DUF7580"/>
    <property type="match status" value="1"/>
</dbReference>
<name>A0A9W9IKU2_9EURO</name>
<reference evidence="2" key="2">
    <citation type="journal article" date="2023" name="IMA Fungus">
        <title>Comparative genomic study of the Penicillium genus elucidates a diverse pangenome and 15 lateral gene transfer events.</title>
        <authorList>
            <person name="Petersen C."/>
            <person name="Sorensen T."/>
            <person name="Nielsen M.R."/>
            <person name="Sondergaard T.E."/>
            <person name="Sorensen J.L."/>
            <person name="Fitzpatrick D.A."/>
            <person name="Frisvad J.C."/>
            <person name="Nielsen K.L."/>
        </authorList>
    </citation>
    <scope>NUCLEOTIDE SEQUENCE</scope>
    <source>
        <strain evidence="2">IBT 21917</strain>
    </source>
</reference>
<organism evidence="2 3">
    <name type="scientific">Penicillium capsulatum</name>
    <dbReference type="NCBI Taxonomy" id="69766"/>
    <lineage>
        <taxon>Eukaryota</taxon>
        <taxon>Fungi</taxon>
        <taxon>Dikarya</taxon>
        <taxon>Ascomycota</taxon>
        <taxon>Pezizomycotina</taxon>
        <taxon>Eurotiomycetes</taxon>
        <taxon>Eurotiomycetidae</taxon>
        <taxon>Eurotiales</taxon>
        <taxon>Aspergillaceae</taxon>
        <taxon>Penicillium</taxon>
    </lineage>
</organism>
<dbReference type="InterPro" id="IPR011009">
    <property type="entry name" value="Kinase-like_dom_sf"/>
</dbReference>
<sequence>MTDPISILGLTFTVVDLLIKHGERTAELISDVRAFESDSIELRNLVQDENLQSKLLRTLLFTKRHIYGGRSLFEEFDADIQQQICLLCEEIESILKQGIKILERRYGVTREDPNEDSFFSKLTTDTVSRALSITSSSSQNSGRGHTSPGLPSLLVWSLRDKKRVVAILYAFKDRNARLKKKIELWCFASQLGVSSEHLRHLQTDESSKRLGFDQDASLRLNQGDADRSMEPLELVDPSWDTYLKTIEPIEHQGMFAMFSRGDSTYIQENHHYELPTSAPTGTSVDPRTRSRVESLARLLHQPKERVFRVLPCLGWKYLPDQASIAFIFEVQPKPVGKPVSLQRLLFHSENRPELGDKFRLALGLANCIAQMHMVQWVHESFRSDNILLLPHTVPDGDTGSKVQVNYSEPWVLGFEFSRPEPFFSAGQADFEPTRDIYRHPDRQGEPVEMFNKIHDIYALGVVLLEIGLWDPAAKLDRNMFTMARNPGAVQAQLIKHAERRLESRVGKKYTEIVIKCLTGEFGVENDTKEDLRLQQAFRHQVVDVIENAANFV</sequence>
<evidence type="ECO:0000313" key="2">
    <source>
        <dbReference type="EMBL" id="KAJ5178875.1"/>
    </source>
</evidence>
<dbReference type="PANTHER" id="PTHR37542">
    <property type="entry name" value="HELO DOMAIN-CONTAINING PROTEIN-RELATED"/>
    <property type="match status" value="1"/>
</dbReference>
<dbReference type="PANTHER" id="PTHR37542:SF3">
    <property type="entry name" value="PRION-INHIBITION AND PROPAGATION HELO DOMAIN-CONTAINING PROTEIN"/>
    <property type="match status" value="1"/>
</dbReference>
<dbReference type="OrthoDB" id="1911848at2759"/>
<gene>
    <name evidence="2" type="ORF">N7492_002085</name>
</gene>
<dbReference type="EMBL" id="JAPQKO010000002">
    <property type="protein sequence ID" value="KAJ5178875.1"/>
    <property type="molecule type" value="Genomic_DNA"/>
</dbReference>
<accession>A0A9W9IKU2</accession>
<dbReference type="AlphaFoldDB" id="A0A9W9IKU2"/>
<keyword evidence="3" id="KW-1185">Reference proteome</keyword>
<dbReference type="Proteomes" id="UP001146351">
    <property type="component" value="Unassembled WGS sequence"/>
</dbReference>
<protein>
    <recommendedName>
        <fullName evidence="1">DUF7580 domain-containing protein</fullName>
    </recommendedName>
</protein>
<evidence type="ECO:0000313" key="3">
    <source>
        <dbReference type="Proteomes" id="UP001146351"/>
    </source>
</evidence>
<proteinExistence type="predicted"/>
<reference evidence="2" key="1">
    <citation type="submission" date="2022-11" db="EMBL/GenBank/DDBJ databases">
        <authorList>
            <person name="Petersen C."/>
        </authorList>
    </citation>
    <scope>NUCLEOTIDE SEQUENCE</scope>
    <source>
        <strain evidence="2">IBT 21917</strain>
    </source>
</reference>